<keyword evidence="3" id="KW-1185">Reference proteome</keyword>
<dbReference type="PANTHER" id="PTHR11215:SF1">
    <property type="entry name" value="MYG1 EXONUCLEASE"/>
    <property type="match status" value="1"/>
</dbReference>
<dbReference type="EMBL" id="SZVO01000012">
    <property type="protein sequence ID" value="TKT89312.1"/>
    <property type="molecule type" value="Genomic_DNA"/>
</dbReference>
<evidence type="ECO:0000313" key="3">
    <source>
        <dbReference type="Proteomes" id="UP000304900"/>
    </source>
</evidence>
<sequence length="271" mass="30496">MSFSTVITHDTAFHADEVIAVALLRQAGYQFEVTRTRDPKILAEAVADSNILVLDVGGVYDPVMLNFDHHQNKELLSAAGLVYEHFKNEICPPDAQAFFGRFISSIDVMDTNRDNIFELWSTLPKGFKNTSGILGGFNRDMTDAAMQYKQFLKAAEVAQDIIGNEIYSSVKKAKSESDYQFRTILDNNIAVFDQFSTVWKDKKEHIFAVLPHANGWQIQTIDTNLAMIPESITSLDGFVFRHISGFMAVIKDKDVLLDFAKTMDDHQTLSL</sequence>
<dbReference type="GO" id="GO:0005737">
    <property type="term" value="C:cytoplasm"/>
    <property type="evidence" value="ECO:0007669"/>
    <property type="project" value="TreeGrafter"/>
</dbReference>
<name>A0A4U6CX43_9BACT</name>
<dbReference type="PANTHER" id="PTHR11215">
    <property type="entry name" value="METAL DEPENDENT HYDROLASE - RELATED"/>
    <property type="match status" value="1"/>
</dbReference>
<reference evidence="2 3" key="1">
    <citation type="submission" date="2019-05" db="EMBL/GenBank/DDBJ databases">
        <title>Dyadobacter AR-3-8 sp. nov., isolated from arctic soil.</title>
        <authorList>
            <person name="Chaudhary D.K."/>
        </authorList>
    </citation>
    <scope>NUCLEOTIDE SEQUENCE [LARGE SCALE GENOMIC DNA]</scope>
    <source>
        <strain evidence="2 3">AR-3-8</strain>
    </source>
</reference>
<dbReference type="Proteomes" id="UP000304900">
    <property type="component" value="Unassembled WGS sequence"/>
</dbReference>
<protein>
    <submittedName>
        <fullName evidence="2">MYG1 family protein</fullName>
    </submittedName>
</protein>
<comment type="similarity">
    <text evidence="1">Belongs to the MYG1 family.</text>
</comment>
<gene>
    <name evidence="2" type="ORF">FDK13_23445</name>
</gene>
<dbReference type="Pfam" id="PF03690">
    <property type="entry name" value="MYG1_exonuc"/>
    <property type="match status" value="1"/>
</dbReference>
<proteinExistence type="inferred from homology"/>
<evidence type="ECO:0000256" key="1">
    <source>
        <dbReference type="ARBA" id="ARBA00010105"/>
    </source>
</evidence>
<dbReference type="AlphaFoldDB" id="A0A4U6CX43"/>
<dbReference type="InterPro" id="IPR003226">
    <property type="entry name" value="MYG1_exonuclease"/>
</dbReference>
<accession>A0A4U6CX43</accession>
<dbReference type="OrthoDB" id="183622at2"/>
<organism evidence="2 3">
    <name type="scientific">Dyadobacter frigoris</name>
    <dbReference type="NCBI Taxonomy" id="2576211"/>
    <lineage>
        <taxon>Bacteria</taxon>
        <taxon>Pseudomonadati</taxon>
        <taxon>Bacteroidota</taxon>
        <taxon>Cytophagia</taxon>
        <taxon>Cytophagales</taxon>
        <taxon>Spirosomataceae</taxon>
        <taxon>Dyadobacter</taxon>
    </lineage>
</organism>
<evidence type="ECO:0000313" key="2">
    <source>
        <dbReference type="EMBL" id="TKT89312.1"/>
    </source>
</evidence>
<dbReference type="RefSeq" id="WP_137342449.1">
    <property type="nucleotide sequence ID" value="NZ_BSQH01000030.1"/>
</dbReference>
<comment type="caution">
    <text evidence="2">The sequence shown here is derived from an EMBL/GenBank/DDBJ whole genome shotgun (WGS) entry which is preliminary data.</text>
</comment>